<evidence type="ECO:0000256" key="1">
    <source>
        <dbReference type="SAM" id="MobiDB-lite"/>
    </source>
</evidence>
<feature type="region of interest" description="Disordered" evidence="1">
    <location>
        <begin position="1"/>
        <end position="45"/>
    </location>
</feature>
<evidence type="ECO:0000313" key="3">
    <source>
        <dbReference type="Proteomes" id="UP001160334"/>
    </source>
</evidence>
<feature type="compositionally biased region" description="Acidic residues" evidence="1">
    <location>
        <begin position="14"/>
        <end position="24"/>
    </location>
</feature>
<dbReference type="Proteomes" id="UP001160334">
    <property type="component" value="Unassembled WGS sequence"/>
</dbReference>
<gene>
    <name evidence="2" type="ORF">M2280_005397</name>
</gene>
<comment type="caution">
    <text evidence="2">The sequence shown here is derived from an EMBL/GenBank/DDBJ whole genome shotgun (WGS) entry which is preliminary data.</text>
</comment>
<accession>A0ABT6MIK7</accession>
<sequence length="126" mass="13162">MPAPASSGSATAADDGDDPADWPDADPHHERDTTGDDDVNVDDPFGGVSWADALAGADDFIRFTDTLRYINDIGRKLPEVSQVRDKLPEFLDACDDGPPHPARSTAAAANPTAAPDIACVGPMTMA</sequence>
<keyword evidence="3" id="KW-1185">Reference proteome</keyword>
<protein>
    <submittedName>
        <fullName evidence="2">Uncharacterized protein</fullName>
    </submittedName>
</protein>
<evidence type="ECO:0000313" key="2">
    <source>
        <dbReference type="EMBL" id="MDH6284145.1"/>
    </source>
</evidence>
<dbReference type="EMBL" id="JARXVC010000018">
    <property type="protein sequence ID" value="MDH6284145.1"/>
    <property type="molecule type" value="Genomic_DNA"/>
</dbReference>
<name>A0ABT6MIK7_9NOCA</name>
<feature type="compositionally biased region" description="Basic and acidic residues" evidence="1">
    <location>
        <begin position="25"/>
        <end position="34"/>
    </location>
</feature>
<feature type="compositionally biased region" description="Low complexity" evidence="1">
    <location>
        <begin position="1"/>
        <end position="13"/>
    </location>
</feature>
<proteinExistence type="predicted"/>
<organism evidence="2 3">
    <name type="scientific">Prescottella agglutinans</name>
    <dbReference type="NCBI Taxonomy" id="1644129"/>
    <lineage>
        <taxon>Bacteria</taxon>
        <taxon>Bacillati</taxon>
        <taxon>Actinomycetota</taxon>
        <taxon>Actinomycetes</taxon>
        <taxon>Mycobacteriales</taxon>
        <taxon>Nocardiaceae</taxon>
        <taxon>Prescottella</taxon>
    </lineage>
</organism>
<reference evidence="2 3" key="1">
    <citation type="submission" date="2023-04" db="EMBL/GenBank/DDBJ databases">
        <title>Forest soil microbial communities from Buena Vista Peninsula, Colon Province, Panama.</title>
        <authorList>
            <person name="Bouskill N."/>
        </authorList>
    </citation>
    <scope>NUCLEOTIDE SEQUENCE [LARGE SCALE GENOMIC DNA]</scope>
    <source>
        <strain evidence="2 3">CFH S0262</strain>
    </source>
</reference>